<sequence length="356" mass="37347">MKIPRWSIPAALTVALAAGAPATAAAAPAVRVSAAPVAASLSAKPAKTTVTVKNSGKRRLSGLSLSVASAKGVTVTLAGAKRGRLSRALTPLKGGQTARVTVTLRRTSRGPQRGGLAVTVRRNGKAVAKTRLVFGPTEQTGSGPAPEPAPNLNSLAGRYFWGSRYTLNGIEQNTLWFTGPDLVHTTATEGAWPTCGAVSDVCKPYSYDAGTNALTIDGKPATLTGRRLSFDDETYLEFGFPPAGARWDTLVTYSNSSGICPLYCSYYTEELTFRPDGTFIRGAVASGSGPIVDWAAVPADSKGSYEVRADRTLRLAFADGRERVETVALYLNDDGTLKGPGEGLLLGGDGYFDIRD</sequence>
<evidence type="ECO:0000256" key="1">
    <source>
        <dbReference type="SAM" id="SignalP"/>
    </source>
</evidence>
<gene>
    <name evidence="2" type="ORF">R7226_25715</name>
</gene>
<feature type="signal peptide" evidence="1">
    <location>
        <begin position="1"/>
        <end position="26"/>
    </location>
</feature>
<dbReference type="EMBL" id="JAWSTH010000102">
    <property type="protein sequence ID" value="MDW5597776.1"/>
    <property type="molecule type" value="Genomic_DNA"/>
</dbReference>
<accession>A0ABU4HWV8</accession>
<comment type="caution">
    <text evidence="2">The sequence shown here is derived from an EMBL/GenBank/DDBJ whole genome shotgun (WGS) entry which is preliminary data.</text>
</comment>
<dbReference type="Proteomes" id="UP001284601">
    <property type="component" value="Unassembled WGS sequence"/>
</dbReference>
<organism evidence="2 3">
    <name type="scientific">Conexibacter stalactiti</name>
    <dbReference type="NCBI Taxonomy" id="1940611"/>
    <lineage>
        <taxon>Bacteria</taxon>
        <taxon>Bacillati</taxon>
        <taxon>Actinomycetota</taxon>
        <taxon>Thermoleophilia</taxon>
        <taxon>Solirubrobacterales</taxon>
        <taxon>Conexibacteraceae</taxon>
        <taxon>Conexibacter</taxon>
    </lineage>
</organism>
<name>A0ABU4HWV8_9ACTN</name>
<evidence type="ECO:0000313" key="2">
    <source>
        <dbReference type="EMBL" id="MDW5597776.1"/>
    </source>
</evidence>
<keyword evidence="3" id="KW-1185">Reference proteome</keyword>
<dbReference type="RefSeq" id="WP_318600244.1">
    <property type="nucleotide sequence ID" value="NZ_JAWSTH010000102.1"/>
</dbReference>
<reference evidence="3" key="1">
    <citation type="submission" date="2023-07" db="EMBL/GenBank/DDBJ databases">
        <title>Conexibacter stalactiti sp. nov., isolated from stalactites in a lava cave and emended description of the genus Conexibacter.</title>
        <authorList>
            <person name="Lee S.D."/>
        </authorList>
    </citation>
    <scope>NUCLEOTIDE SEQUENCE [LARGE SCALE GENOMIC DNA]</scope>
    <source>
        <strain evidence="3">KCTC 39840</strain>
    </source>
</reference>
<reference evidence="2 3" key="2">
    <citation type="submission" date="2023-10" db="EMBL/GenBank/DDBJ databases">
        <authorList>
            <person name="Han X.F."/>
        </authorList>
    </citation>
    <scope>NUCLEOTIDE SEQUENCE [LARGE SCALE GENOMIC DNA]</scope>
    <source>
        <strain evidence="2 3">KCTC 39840</strain>
    </source>
</reference>
<proteinExistence type="predicted"/>
<evidence type="ECO:0000313" key="3">
    <source>
        <dbReference type="Proteomes" id="UP001284601"/>
    </source>
</evidence>
<protein>
    <recommendedName>
        <fullName evidence="4">Abnormal spindle-like microcephaly-associated protein ASH domain-containing protein</fullName>
    </recommendedName>
</protein>
<feature type="chain" id="PRO_5047022994" description="Abnormal spindle-like microcephaly-associated protein ASH domain-containing protein" evidence="1">
    <location>
        <begin position="27"/>
        <end position="356"/>
    </location>
</feature>
<keyword evidence="1" id="KW-0732">Signal</keyword>
<evidence type="ECO:0008006" key="4">
    <source>
        <dbReference type="Google" id="ProtNLM"/>
    </source>
</evidence>